<sequence>MQALTTAPPDVTDENDEGVHDKGRELCPSLTTTLPGLATLTTTLTAPPPPVCALLPRAAAVTLAANVRLGPSAVLGSVVGKKDKEGAVVGASGARSQGGAVMGAGGGSGGGCDGASASGGIAADWTPHQLQRVFQEMERRVRAASQTLDGSKASGGKMADLSPQLAWHLAAIRLQYGLQPAGRAAALPPPTPSLTGAMMGDSLNQPAPVRAYRDLATWVVGGLF</sequence>
<proteinExistence type="predicted"/>
<evidence type="ECO:0000313" key="2">
    <source>
        <dbReference type="EMBL" id="KOO24661.1"/>
    </source>
</evidence>
<dbReference type="AlphaFoldDB" id="A0A0M0JDK8"/>
<comment type="caution">
    <text evidence="2">The sequence shown here is derived from an EMBL/GenBank/DDBJ whole genome shotgun (WGS) entry which is preliminary data.</text>
</comment>
<dbReference type="Proteomes" id="UP000037460">
    <property type="component" value="Unassembled WGS sequence"/>
</dbReference>
<dbReference type="EMBL" id="JWZX01003070">
    <property type="protein sequence ID" value="KOO24661.1"/>
    <property type="molecule type" value="Genomic_DNA"/>
</dbReference>
<accession>A0A0M0JDK8</accession>
<reference evidence="3" key="1">
    <citation type="journal article" date="2015" name="PLoS Genet.">
        <title>Genome Sequence and Transcriptome Analyses of Chrysochromulina tobin: Metabolic Tools for Enhanced Algal Fitness in the Prominent Order Prymnesiales (Haptophyceae).</title>
        <authorList>
            <person name="Hovde B.T."/>
            <person name="Deodato C.R."/>
            <person name="Hunsperger H.M."/>
            <person name="Ryken S.A."/>
            <person name="Yost W."/>
            <person name="Jha R.K."/>
            <person name="Patterson J."/>
            <person name="Monnat R.J. Jr."/>
            <person name="Barlow S.B."/>
            <person name="Starkenburg S.R."/>
            <person name="Cattolico R.A."/>
        </authorList>
    </citation>
    <scope>NUCLEOTIDE SEQUENCE</scope>
    <source>
        <strain evidence="3">CCMP291</strain>
    </source>
</reference>
<name>A0A0M0JDK8_9EUKA</name>
<evidence type="ECO:0000256" key="1">
    <source>
        <dbReference type="SAM" id="MobiDB-lite"/>
    </source>
</evidence>
<protein>
    <submittedName>
        <fullName evidence="2">Uncharacterized protein</fullName>
    </submittedName>
</protein>
<organism evidence="2 3">
    <name type="scientific">Chrysochromulina tobinii</name>
    <dbReference type="NCBI Taxonomy" id="1460289"/>
    <lineage>
        <taxon>Eukaryota</taxon>
        <taxon>Haptista</taxon>
        <taxon>Haptophyta</taxon>
        <taxon>Prymnesiophyceae</taxon>
        <taxon>Prymnesiales</taxon>
        <taxon>Chrysochromulinaceae</taxon>
        <taxon>Chrysochromulina</taxon>
    </lineage>
</organism>
<gene>
    <name evidence="2" type="ORF">Ctob_001897</name>
</gene>
<evidence type="ECO:0000313" key="3">
    <source>
        <dbReference type="Proteomes" id="UP000037460"/>
    </source>
</evidence>
<feature type="region of interest" description="Disordered" evidence="1">
    <location>
        <begin position="1"/>
        <end position="22"/>
    </location>
</feature>
<keyword evidence="3" id="KW-1185">Reference proteome</keyword>